<feature type="compositionally biased region" description="Basic and acidic residues" evidence="3">
    <location>
        <begin position="197"/>
        <end position="227"/>
    </location>
</feature>
<dbReference type="WBParaSite" id="PDA_v2.g3722.t1">
    <property type="protein sequence ID" value="PDA_v2.g3722.t1"/>
    <property type="gene ID" value="PDA_v2.g3722"/>
</dbReference>
<dbReference type="Pfam" id="PF00385">
    <property type="entry name" value="Chromo"/>
    <property type="match status" value="1"/>
</dbReference>
<keyword evidence="2" id="KW-0539">Nucleus</keyword>
<feature type="region of interest" description="Disordered" evidence="3">
    <location>
        <begin position="119"/>
        <end position="144"/>
    </location>
</feature>
<evidence type="ECO:0000313" key="6">
    <source>
        <dbReference type="WBParaSite" id="PDA_v2.g3722.t1"/>
    </source>
</evidence>
<proteinExistence type="predicted"/>
<dbReference type="PANTHER" id="PTHR22812">
    <property type="entry name" value="CHROMOBOX PROTEIN"/>
    <property type="match status" value="1"/>
</dbReference>
<dbReference type="InterPro" id="IPR000953">
    <property type="entry name" value="Chromo/chromo_shadow_dom"/>
</dbReference>
<sequence>MFKALHLTPPIEEDDIEIAKKKLKDILGFTEAENGFDDIDSDIDDEGHHPDGEEFYVVEKVLDRSLVNGVQKFKVKWEGHEDITWEPLDNFVSRGSKMAIFLYYVRRWEKKLEKMAVSDEARKEKSHADGNPGSSKVRAKSEQESKNEVQAVCSIFGQIPADGRGCQSSFNRTSTNDFLKTIKEEQKRGIERRKKRETLEKQMKEERLRRNEEKDRERRMKQLKKDLGSSSDED</sequence>
<feature type="compositionally biased region" description="Basic and acidic residues" evidence="3">
    <location>
        <begin position="119"/>
        <end position="128"/>
    </location>
</feature>
<protein>
    <submittedName>
        <fullName evidence="6">Chromo domain-containing protein</fullName>
    </submittedName>
</protein>
<dbReference type="Gene3D" id="2.40.50.40">
    <property type="match status" value="1"/>
</dbReference>
<dbReference type="CDD" id="cd00024">
    <property type="entry name" value="CD_CSD"/>
    <property type="match status" value="1"/>
</dbReference>
<evidence type="ECO:0000256" key="3">
    <source>
        <dbReference type="SAM" id="MobiDB-lite"/>
    </source>
</evidence>
<accession>A0A914QXB8</accession>
<evidence type="ECO:0000259" key="4">
    <source>
        <dbReference type="PROSITE" id="PS50013"/>
    </source>
</evidence>
<name>A0A914QXB8_9BILA</name>
<feature type="domain" description="Chromo" evidence="4">
    <location>
        <begin position="56"/>
        <end position="115"/>
    </location>
</feature>
<evidence type="ECO:0000256" key="2">
    <source>
        <dbReference type="ARBA" id="ARBA00023242"/>
    </source>
</evidence>
<dbReference type="InterPro" id="IPR023780">
    <property type="entry name" value="Chromo_domain"/>
</dbReference>
<evidence type="ECO:0000256" key="1">
    <source>
        <dbReference type="ARBA" id="ARBA00004123"/>
    </source>
</evidence>
<dbReference type="PROSITE" id="PS50013">
    <property type="entry name" value="CHROMO_2"/>
    <property type="match status" value="1"/>
</dbReference>
<keyword evidence="5" id="KW-1185">Reference proteome</keyword>
<dbReference type="InterPro" id="IPR016197">
    <property type="entry name" value="Chromo-like_dom_sf"/>
</dbReference>
<reference evidence="6" key="1">
    <citation type="submission" date="2022-11" db="UniProtKB">
        <authorList>
            <consortium name="WormBaseParasite"/>
        </authorList>
    </citation>
    <scope>IDENTIFICATION</scope>
</reference>
<organism evidence="5 6">
    <name type="scientific">Panagrolaimus davidi</name>
    <dbReference type="NCBI Taxonomy" id="227884"/>
    <lineage>
        <taxon>Eukaryota</taxon>
        <taxon>Metazoa</taxon>
        <taxon>Ecdysozoa</taxon>
        <taxon>Nematoda</taxon>
        <taxon>Chromadorea</taxon>
        <taxon>Rhabditida</taxon>
        <taxon>Tylenchina</taxon>
        <taxon>Panagrolaimomorpha</taxon>
        <taxon>Panagrolaimoidea</taxon>
        <taxon>Panagrolaimidae</taxon>
        <taxon>Panagrolaimus</taxon>
    </lineage>
</organism>
<feature type="region of interest" description="Disordered" evidence="3">
    <location>
        <begin position="186"/>
        <end position="234"/>
    </location>
</feature>
<evidence type="ECO:0000313" key="5">
    <source>
        <dbReference type="Proteomes" id="UP000887578"/>
    </source>
</evidence>
<dbReference type="SMART" id="SM00298">
    <property type="entry name" value="CHROMO"/>
    <property type="match status" value="1"/>
</dbReference>
<dbReference type="AlphaFoldDB" id="A0A914QXB8"/>
<dbReference type="Proteomes" id="UP000887578">
    <property type="component" value="Unplaced"/>
</dbReference>
<dbReference type="InterPro" id="IPR051219">
    <property type="entry name" value="Heterochromatin_chromo-domain"/>
</dbReference>
<dbReference type="SUPFAM" id="SSF54160">
    <property type="entry name" value="Chromo domain-like"/>
    <property type="match status" value="1"/>
</dbReference>
<comment type="subcellular location">
    <subcellularLocation>
        <location evidence="1">Nucleus</location>
    </subcellularLocation>
</comment>
<dbReference type="GO" id="GO:0005634">
    <property type="term" value="C:nucleus"/>
    <property type="evidence" value="ECO:0007669"/>
    <property type="project" value="UniProtKB-SubCell"/>
</dbReference>